<dbReference type="EMBL" id="JAXCGZ010020889">
    <property type="protein sequence ID" value="KAK7063281.1"/>
    <property type="molecule type" value="Genomic_DNA"/>
</dbReference>
<dbReference type="GO" id="GO:0030246">
    <property type="term" value="F:carbohydrate binding"/>
    <property type="evidence" value="ECO:0007669"/>
    <property type="project" value="InterPro"/>
</dbReference>
<dbReference type="Pfam" id="PF07748">
    <property type="entry name" value="Glyco_hydro_38C"/>
    <property type="match status" value="1"/>
</dbReference>
<dbReference type="EC" id="3.2.1.114" evidence="2"/>
<dbReference type="GO" id="GO:0004572">
    <property type="term" value="F:mannosyl-oligosaccharide 1,3-1,6-alpha-mannosidase activity"/>
    <property type="evidence" value="ECO:0007669"/>
    <property type="project" value="UniProtKB-EC"/>
</dbReference>
<comment type="caution">
    <text evidence="2">The sequence shown here is derived from an EMBL/GenBank/DDBJ whole genome shotgun (WGS) entry which is preliminary data.</text>
</comment>
<name>A0AAN8ZVJ4_HALRR</name>
<reference evidence="2 3" key="1">
    <citation type="submission" date="2023-11" db="EMBL/GenBank/DDBJ databases">
        <title>Halocaridina rubra genome assembly.</title>
        <authorList>
            <person name="Smith C."/>
        </authorList>
    </citation>
    <scope>NUCLEOTIDE SEQUENCE [LARGE SCALE GENOMIC DNA]</scope>
    <source>
        <strain evidence="2">EP-1</strain>
        <tissue evidence="2">Whole</tissue>
    </source>
</reference>
<protein>
    <submittedName>
        <fullName evidence="2">Alpha-mannosidase 2</fullName>
        <ecNumber evidence="2">3.2.1.114</ecNumber>
    </submittedName>
</protein>
<dbReference type="SUPFAM" id="SSF74650">
    <property type="entry name" value="Galactose mutarotase-like"/>
    <property type="match status" value="1"/>
</dbReference>
<keyword evidence="2" id="KW-0378">Hydrolase</keyword>
<gene>
    <name evidence="2" type="primary">MAN2A1_2</name>
    <name evidence="2" type="ORF">SK128_022571</name>
</gene>
<dbReference type="GO" id="GO:0000139">
    <property type="term" value="C:Golgi membrane"/>
    <property type="evidence" value="ECO:0007669"/>
    <property type="project" value="TreeGrafter"/>
</dbReference>
<feature type="domain" description="Glycosyl hydrolase family 38 C-terminal" evidence="1">
    <location>
        <begin position="23"/>
        <end position="224"/>
    </location>
</feature>
<organism evidence="2 3">
    <name type="scientific">Halocaridina rubra</name>
    <name type="common">Hawaiian red shrimp</name>
    <dbReference type="NCBI Taxonomy" id="373956"/>
    <lineage>
        <taxon>Eukaryota</taxon>
        <taxon>Metazoa</taxon>
        <taxon>Ecdysozoa</taxon>
        <taxon>Arthropoda</taxon>
        <taxon>Crustacea</taxon>
        <taxon>Multicrustacea</taxon>
        <taxon>Malacostraca</taxon>
        <taxon>Eumalacostraca</taxon>
        <taxon>Eucarida</taxon>
        <taxon>Decapoda</taxon>
        <taxon>Pleocyemata</taxon>
        <taxon>Caridea</taxon>
        <taxon>Atyoidea</taxon>
        <taxon>Atyidae</taxon>
        <taxon>Halocaridina</taxon>
    </lineage>
</organism>
<dbReference type="AlphaFoldDB" id="A0AAN8ZVJ4"/>
<evidence type="ECO:0000259" key="1">
    <source>
        <dbReference type="Pfam" id="PF07748"/>
    </source>
</evidence>
<dbReference type="InterPro" id="IPR011013">
    <property type="entry name" value="Gal_mutarotase_sf_dom"/>
</dbReference>
<keyword evidence="2" id="KW-0326">Glycosidase</keyword>
<dbReference type="Gene3D" id="2.70.98.30">
    <property type="entry name" value="Golgi alpha-mannosidase II, domain 4"/>
    <property type="match status" value="1"/>
</dbReference>
<proteinExistence type="predicted"/>
<dbReference type="Proteomes" id="UP001381693">
    <property type="component" value="Unassembled WGS sequence"/>
</dbReference>
<dbReference type="InterPro" id="IPR011682">
    <property type="entry name" value="Glyco_hydro_38_C"/>
</dbReference>
<keyword evidence="3" id="KW-1185">Reference proteome</keyword>
<dbReference type="PANTHER" id="PTHR11607:SF3">
    <property type="entry name" value="LYSOSOMAL ALPHA-MANNOSIDASE"/>
    <property type="match status" value="1"/>
</dbReference>
<dbReference type="GO" id="GO:0006013">
    <property type="term" value="P:mannose metabolic process"/>
    <property type="evidence" value="ECO:0007669"/>
    <property type="project" value="InterPro"/>
</dbReference>
<evidence type="ECO:0000313" key="3">
    <source>
        <dbReference type="Proteomes" id="UP001381693"/>
    </source>
</evidence>
<sequence>MSISNIPSIFSVNEESSSATFTLKNDHLQATFGNNGFLKAIILQGRSVPVSLEFVKYGVKNHRETSGAYLFLPDKAAVPVSSGLSGITVVQGNLMSTVSVQLKNVLHTVKIKNSPGIDGIGIDIANFVDITAERNFEFAMRLTTGIKNDNIFYTDLNGFQVIKRTRYSKLPLQANYYPVASQAFIQDQEHRLTLLTAQPLGGSSLESGQLEIMMDRRLNQDDNRGVGQGVLDNLLTPNIFRLIVEPRVIAKESSISHEVPAAYPSLSVHTGLFSILYPLYMLIPTSKIGPIKTTWNAGGSLPCDVHLVNLRTMLDVAGPNTFANHNEAGSATSLILHRLGFDCGFKSPGMTCATNGGKVRLADLFPNMFSEQVHQMSLSMMYEGVDMTKSYTLSLLPMELYAFRLTRS</sequence>
<accession>A0AAN8ZVJ4</accession>
<dbReference type="InterPro" id="IPR050843">
    <property type="entry name" value="Glycosyl_Hydrlase_38"/>
</dbReference>
<dbReference type="PANTHER" id="PTHR11607">
    <property type="entry name" value="ALPHA-MANNOSIDASE"/>
    <property type="match status" value="1"/>
</dbReference>
<evidence type="ECO:0000313" key="2">
    <source>
        <dbReference type="EMBL" id="KAK7063281.1"/>
    </source>
</evidence>
<dbReference type="FunFam" id="2.70.98.30:FF:000002">
    <property type="entry name" value="Alpha-mannosidase"/>
    <property type="match status" value="1"/>
</dbReference>
<dbReference type="GO" id="GO:0006491">
    <property type="term" value="P:N-glycan processing"/>
    <property type="evidence" value="ECO:0007669"/>
    <property type="project" value="TreeGrafter"/>
</dbReference>